<protein>
    <submittedName>
        <fullName evidence="3">Uncharacterized protein (DUF2147 family)</fullName>
    </submittedName>
</protein>
<organism evidence="3 4">
    <name type="scientific">Hydromonas duriensis</name>
    <dbReference type="NCBI Taxonomy" id="1527608"/>
    <lineage>
        <taxon>Bacteria</taxon>
        <taxon>Pseudomonadati</taxon>
        <taxon>Pseudomonadota</taxon>
        <taxon>Betaproteobacteria</taxon>
        <taxon>Burkholderiales</taxon>
        <taxon>Burkholderiaceae</taxon>
        <taxon>Hydromonas</taxon>
    </lineage>
</organism>
<reference evidence="3 4" key="1">
    <citation type="submission" date="2019-03" db="EMBL/GenBank/DDBJ databases">
        <title>Genomic Encyclopedia of Type Strains, Phase IV (KMG-IV): sequencing the most valuable type-strain genomes for metagenomic binning, comparative biology and taxonomic classification.</title>
        <authorList>
            <person name="Goeker M."/>
        </authorList>
    </citation>
    <scope>NUCLEOTIDE SEQUENCE [LARGE SCALE GENOMIC DNA]</scope>
    <source>
        <strain evidence="3 4">DSM 102852</strain>
    </source>
</reference>
<dbReference type="Pfam" id="PF09917">
    <property type="entry name" value="DUF2147"/>
    <property type="match status" value="1"/>
</dbReference>
<accession>A0A4R6YAH8</accession>
<proteinExistence type="predicted"/>
<dbReference type="RefSeq" id="WP_133619107.1">
    <property type="nucleotide sequence ID" value="NZ_SNZE01000003.1"/>
</dbReference>
<gene>
    <name evidence="3" type="ORF">DFR44_10371</name>
</gene>
<dbReference type="Proteomes" id="UP000294480">
    <property type="component" value="Unassembled WGS sequence"/>
</dbReference>
<keyword evidence="1" id="KW-0732">Signal</keyword>
<dbReference type="EMBL" id="SNZE01000003">
    <property type="protein sequence ID" value="TDR32558.1"/>
    <property type="molecule type" value="Genomic_DNA"/>
</dbReference>
<sequence length="140" mass="15146">MKTWQKLSLIAAALTLSTAAFADPTGTWRTIDDKTGQAKSLVRISNEGGKYVGRIAEILNGPSVCDICEGEFHGKNLIGQTILWGLKSEGDNKYGGGRIQDPKNGKTYNASMVDNGNSLDVRGYIGVSALGRTQKWQRVK</sequence>
<evidence type="ECO:0000313" key="3">
    <source>
        <dbReference type="EMBL" id="TDR32558.1"/>
    </source>
</evidence>
<dbReference type="InterPro" id="IPR019223">
    <property type="entry name" value="DUF2147"/>
</dbReference>
<dbReference type="PANTHER" id="PTHR36919:SF3">
    <property type="entry name" value="BLL5882 PROTEIN"/>
    <property type="match status" value="1"/>
</dbReference>
<name>A0A4R6YAH8_9BURK</name>
<evidence type="ECO:0000313" key="4">
    <source>
        <dbReference type="Proteomes" id="UP000294480"/>
    </source>
</evidence>
<dbReference type="PANTHER" id="PTHR36919">
    <property type="entry name" value="BLR1215 PROTEIN"/>
    <property type="match status" value="1"/>
</dbReference>
<dbReference type="OrthoDB" id="9814399at2"/>
<feature type="chain" id="PRO_5020543032" evidence="1">
    <location>
        <begin position="23"/>
        <end position="140"/>
    </location>
</feature>
<evidence type="ECO:0000256" key="1">
    <source>
        <dbReference type="SAM" id="SignalP"/>
    </source>
</evidence>
<feature type="signal peptide" evidence="1">
    <location>
        <begin position="1"/>
        <end position="22"/>
    </location>
</feature>
<keyword evidence="4" id="KW-1185">Reference proteome</keyword>
<feature type="domain" description="DUF2147" evidence="2">
    <location>
        <begin position="26"/>
        <end position="138"/>
    </location>
</feature>
<evidence type="ECO:0000259" key="2">
    <source>
        <dbReference type="Pfam" id="PF09917"/>
    </source>
</evidence>
<dbReference type="Gene3D" id="2.40.128.520">
    <property type="match status" value="1"/>
</dbReference>
<comment type="caution">
    <text evidence="3">The sequence shown here is derived from an EMBL/GenBank/DDBJ whole genome shotgun (WGS) entry which is preliminary data.</text>
</comment>
<dbReference type="AlphaFoldDB" id="A0A4R6YAH8"/>